<dbReference type="Proteomes" id="UP000030753">
    <property type="component" value="Unassembled WGS sequence"/>
</dbReference>
<evidence type="ECO:0000313" key="2">
    <source>
        <dbReference type="Proteomes" id="UP000030753"/>
    </source>
</evidence>
<protein>
    <submittedName>
        <fullName evidence="1">Uncharacterized protein</fullName>
    </submittedName>
</protein>
<dbReference type="PANTHER" id="PTHR34714">
    <property type="entry name" value="EGF-LIKE DOMAIN-CONTAINING PROTEIN"/>
    <property type="match status" value="1"/>
</dbReference>
<gene>
    <name evidence="1" type="ORF">FOYG_11947</name>
</gene>
<dbReference type="AlphaFoldDB" id="W9HPG9"/>
<dbReference type="EMBL" id="JH717846">
    <property type="protein sequence ID" value="EWY84498.1"/>
    <property type="molecule type" value="Genomic_DNA"/>
</dbReference>
<sequence>MKFQLAADYLHNTFTLGEKQLAKDLSESFYLDELPRTVYIRRPSVQLAEVLNEAQVYVQTHTKEDLRRLVLYCDTINLTEGLVIGYKDSEKPFGLQVFARKVECQNASQALHMHFSEDCQLEFYTYELKGASPRALSSVTGITVNWDGTKFLFIDHDSTALYMTTANYLNRIKSDGTLETGNFIENNDNLPRLAMYQFLVAATIIKINPKLALEILNWVCNLSVHESSAALNTHACSLRNSLVLSQERKVFNVPSVNIYASRQVLESRLAASTAFEQAFQNFAAQERTSAAVLGQSVNLIAKSEDAMSEYAFLEDLAQKASSSAQSAREVAFKRYNQNNTDLAPLQREFSKGLEDWCTKKKIEAAKTVFSACISTIGAITATVASGGLAAPMIPAAAGNAVEAADKIAKIIQTIKDVIERIKEIYKKLKPILEKLKKLAETIQAVDIFKEKVNQVEKTVATIEFPAKEEYFFALRTLVINGKTYLQTQENLCQRGNELAVILLKVKLQHEEKQRLTLSAKATEQQDRSLVYLDFYMYSEAYMFHALTDKPPVNISPVKPVLDYLEDAARFQGNVAAFGSRVMVQQRKFSILTCGDAVNPSSLRDKLLKNESVFVSLDPKDAMFAGFSRIRVSKARCYLEGASVAPDSDATGESAGIRLFLKTSGRFYDINLPGRKDGAAPFDAFAGDARALLFEYNVEDRSIICDGEYGQNLDYTRQSPLTEWELSIGTGGLQARDLDFTNLKGIRMEFWCDITLKI</sequence>
<evidence type="ECO:0000313" key="1">
    <source>
        <dbReference type="EMBL" id="EWY84498.1"/>
    </source>
</evidence>
<accession>W9HPG9</accession>
<dbReference type="HOGENOM" id="CLU_021320_0_0_1"/>
<dbReference type="OrthoDB" id="3763773at2759"/>
<name>W9HPG9_FUSOX</name>
<organism evidence="1 2">
    <name type="scientific">Fusarium oxysporum NRRL 32931</name>
    <dbReference type="NCBI Taxonomy" id="660029"/>
    <lineage>
        <taxon>Eukaryota</taxon>
        <taxon>Fungi</taxon>
        <taxon>Dikarya</taxon>
        <taxon>Ascomycota</taxon>
        <taxon>Pezizomycotina</taxon>
        <taxon>Sordariomycetes</taxon>
        <taxon>Hypocreomycetidae</taxon>
        <taxon>Hypocreales</taxon>
        <taxon>Nectriaceae</taxon>
        <taxon>Fusarium</taxon>
        <taxon>Fusarium oxysporum species complex</taxon>
    </lineage>
</organism>
<proteinExistence type="predicted"/>
<reference evidence="1 2" key="1">
    <citation type="submission" date="2011-06" db="EMBL/GenBank/DDBJ databases">
        <title>The Genome Sequence of Fusarium oxysporum FOSC 3-a.</title>
        <authorList>
            <consortium name="The Broad Institute Genome Sequencing Platform"/>
            <person name="Ma L.-J."/>
            <person name="Gale L.R."/>
            <person name="Schwartz D.C."/>
            <person name="Zhou S."/>
            <person name="Corby-Kistler H."/>
            <person name="Young S.K."/>
            <person name="Zeng Q."/>
            <person name="Gargeya S."/>
            <person name="Fitzgerald M."/>
            <person name="Haas B."/>
            <person name="Abouelleil A."/>
            <person name="Alvarado L."/>
            <person name="Arachchi H.M."/>
            <person name="Berlin A."/>
            <person name="Brown A."/>
            <person name="Chapman S.B."/>
            <person name="Chen Z."/>
            <person name="Dunbar C."/>
            <person name="Freedman E."/>
            <person name="Gearin G."/>
            <person name="Gellesch M."/>
            <person name="Goldberg J."/>
            <person name="Griggs A."/>
            <person name="Gujja S."/>
            <person name="Heiman D."/>
            <person name="Howarth C."/>
            <person name="Larson L."/>
            <person name="Lui A."/>
            <person name="MacDonald P.J.P."/>
            <person name="Mehta T."/>
            <person name="Montmayeur A."/>
            <person name="Murphy C."/>
            <person name="Neiman D."/>
            <person name="Pearson M."/>
            <person name="Priest M."/>
            <person name="Roberts A."/>
            <person name="Saif S."/>
            <person name="Shea T."/>
            <person name="Shenoy N."/>
            <person name="Sisk P."/>
            <person name="Stolte C."/>
            <person name="Sykes S."/>
            <person name="Wortman J."/>
            <person name="Nusbaum C."/>
            <person name="Birren B."/>
        </authorList>
    </citation>
    <scope>NUCLEOTIDE SEQUENCE [LARGE SCALE GENOMIC DNA]</scope>
    <source>
        <strain evidence="2">FOSC 3-a</strain>
    </source>
</reference>
<dbReference type="PANTHER" id="PTHR34714:SF2">
    <property type="entry name" value="EGF-LIKE DOMAIN-CONTAINING PROTEIN"/>
    <property type="match status" value="1"/>
</dbReference>